<reference evidence="3" key="1">
    <citation type="submission" date="2016-11" db="EMBL/GenBank/DDBJ databases">
        <authorList>
            <person name="Varghese N."/>
            <person name="Submissions S."/>
        </authorList>
    </citation>
    <scope>NUCLEOTIDE SEQUENCE [LARGE SCALE GENOMIC DNA]</scope>
    <source>
        <strain evidence="3">DSM 11003</strain>
    </source>
</reference>
<feature type="transmembrane region" description="Helical" evidence="1">
    <location>
        <begin position="55"/>
        <end position="74"/>
    </location>
</feature>
<protein>
    <submittedName>
        <fullName evidence="2">Uncharacterized protein</fullName>
    </submittedName>
</protein>
<feature type="transmembrane region" description="Helical" evidence="1">
    <location>
        <begin position="150"/>
        <end position="172"/>
    </location>
</feature>
<sequence length="288" mass="33723">MAIPAWMYVVSMSAYMAFLLFFIGFMRKYYKFSMYFFLFSLLTFPLWLNGGVEGWFRWAKILSVILPTIVVGLARIAVYEQRKGRFWEFLQKDWVLWFFYGILFLNIMEATIKDVTLGNYFNALCGFLLCVTIPFPTKFWKISTEPHGDLIAYTTAAWNFIYTSWNACFVYAESPVYFFSSLCILLAAEIYPIIKGRPELYIIARVYTLAIHLLLRACLDFFPLIMDASPFHSMEVLKIWGIINAIMIIPYVFWHMWQLHTGKADISFRRGRVENVEEASRKVNPALA</sequence>
<gene>
    <name evidence="2" type="ORF">SAMN02745221_01471</name>
</gene>
<dbReference type="STRING" id="1123382.SAMN02745221_01471"/>
<feature type="transmembrane region" description="Helical" evidence="1">
    <location>
        <begin position="94"/>
        <end position="112"/>
    </location>
</feature>
<accession>A0A1M5PHP3</accession>
<proteinExistence type="predicted"/>
<feature type="transmembrane region" description="Helical" evidence="1">
    <location>
        <begin position="6"/>
        <end position="25"/>
    </location>
</feature>
<feature type="transmembrane region" description="Helical" evidence="1">
    <location>
        <begin position="32"/>
        <end position="49"/>
    </location>
</feature>
<feature type="transmembrane region" description="Helical" evidence="1">
    <location>
        <begin position="237"/>
        <end position="254"/>
    </location>
</feature>
<keyword evidence="1" id="KW-1133">Transmembrane helix</keyword>
<name>A0A1M5PHP3_9FIRM</name>
<evidence type="ECO:0000256" key="1">
    <source>
        <dbReference type="SAM" id="Phobius"/>
    </source>
</evidence>
<evidence type="ECO:0000313" key="2">
    <source>
        <dbReference type="EMBL" id="SHH01257.1"/>
    </source>
</evidence>
<dbReference type="AlphaFoldDB" id="A0A1M5PHP3"/>
<dbReference type="Proteomes" id="UP000242329">
    <property type="component" value="Unassembled WGS sequence"/>
</dbReference>
<dbReference type="EMBL" id="FQWY01000023">
    <property type="protein sequence ID" value="SHH01257.1"/>
    <property type="molecule type" value="Genomic_DNA"/>
</dbReference>
<feature type="transmembrane region" description="Helical" evidence="1">
    <location>
        <begin position="118"/>
        <end position="138"/>
    </location>
</feature>
<keyword evidence="3" id="KW-1185">Reference proteome</keyword>
<feature type="transmembrane region" description="Helical" evidence="1">
    <location>
        <begin position="178"/>
        <end position="194"/>
    </location>
</feature>
<keyword evidence="1" id="KW-0472">Membrane</keyword>
<evidence type="ECO:0000313" key="3">
    <source>
        <dbReference type="Proteomes" id="UP000242329"/>
    </source>
</evidence>
<dbReference type="RefSeq" id="WP_073092223.1">
    <property type="nucleotide sequence ID" value="NZ_FQWY01000023.1"/>
</dbReference>
<feature type="transmembrane region" description="Helical" evidence="1">
    <location>
        <begin position="206"/>
        <end position="225"/>
    </location>
</feature>
<keyword evidence="1" id="KW-0812">Transmembrane</keyword>
<organism evidence="2 3">
    <name type="scientific">Thermosyntropha lipolytica DSM 11003</name>
    <dbReference type="NCBI Taxonomy" id="1123382"/>
    <lineage>
        <taxon>Bacteria</taxon>
        <taxon>Bacillati</taxon>
        <taxon>Bacillota</taxon>
        <taxon>Clostridia</taxon>
        <taxon>Eubacteriales</taxon>
        <taxon>Syntrophomonadaceae</taxon>
        <taxon>Thermosyntropha</taxon>
    </lineage>
</organism>